<evidence type="ECO:0000259" key="1">
    <source>
        <dbReference type="Pfam" id="PF24593"/>
    </source>
</evidence>
<proteinExistence type="predicted"/>
<dbReference type="Pfam" id="PF24593">
    <property type="entry name" value="DUF7617"/>
    <property type="match status" value="1"/>
</dbReference>
<dbReference type="Proteomes" id="UP001599542">
    <property type="component" value="Unassembled WGS sequence"/>
</dbReference>
<accession>A0ABW6GWD0</accession>
<evidence type="ECO:0000313" key="3">
    <source>
        <dbReference type="Proteomes" id="UP001599542"/>
    </source>
</evidence>
<evidence type="ECO:0000313" key="2">
    <source>
        <dbReference type="EMBL" id="MFE1356718.1"/>
    </source>
</evidence>
<dbReference type="RefSeq" id="WP_380320627.1">
    <property type="nucleotide sequence ID" value="NZ_JBHYPW010000012.1"/>
</dbReference>
<feature type="domain" description="DUF7617" evidence="1">
    <location>
        <begin position="726"/>
        <end position="851"/>
    </location>
</feature>
<reference evidence="2 3" key="1">
    <citation type="submission" date="2024-09" db="EMBL/GenBank/DDBJ databases">
        <title>The Natural Products Discovery Center: Release of the First 8490 Sequenced Strains for Exploring Actinobacteria Biosynthetic Diversity.</title>
        <authorList>
            <person name="Kalkreuter E."/>
            <person name="Kautsar S.A."/>
            <person name="Yang D."/>
            <person name="Bader C.D."/>
            <person name="Teijaro C.N."/>
            <person name="Fluegel L."/>
            <person name="Davis C.M."/>
            <person name="Simpson J.R."/>
            <person name="Lauterbach L."/>
            <person name="Steele A.D."/>
            <person name="Gui C."/>
            <person name="Meng S."/>
            <person name="Li G."/>
            <person name="Viehrig K."/>
            <person name="Ye F."/>
            <person name="Su P."/>
            <person name="Kiefer A.F."/>
            <person name="Nichols A."/>
            <person name="Cepeda A.J."/>
            <person name="Yan W."/>
            <person name="Fan B."/>
            <person name="Jiang Y."/>
            <person name="Adhikari A."/>
            <person name="Zheng C.-J."/>
            <person name="Schuster L."/>
            <person name="Cowan T.M."/>
            <person name="Smanski M.J."/>
            <person name="Chevrette M.G."/>
            <person name="De Carvalho L.P.S."/>
            <person name="Shen B."/>
        </authorList>
    </citation>
    <scope>NUCLEOTIDE SEQUENCE [LARGE SCALE GENOMIC DNA]</scope>
    <source>
        <strain evidence="2 3">NPDC058753</strain>
    </source>
</reference>
<protein>
    <recommendedName>
        <fullName evidence="1">DUF7617 domain-containing protein</fullName>
    </recommendedName>
</protein>
<gene>
    <name evidence="2" type="ORF">ACFW6T_32600</name>
</gene>
<sequence length="865" mass="86129">MLRSPRPPLPIRRADRARTPRAALAAALATALLLLGTGGALPASALPASGRAAADAATAADSADTASGSALVKSVQNTTHPGAATAEHGDTLNWTVQYRNGTTGDSPAPAAVTDAIAGAGGAQTYVPGSLKVPPGWTASWSTDGSTFGPNDTGTATVAVRAENPVARAGGTEVSPLLLAPVQPTAQATGGDGYTPVLYRTPTGEVQAWSIYHHASPAAAKLVCSSLTTGQPCTGGPWPRPLNSAAGPLGTGNTGDLGSPMTSKYVLDPEQPNLLYYPASTATGVGIACLDLAAHANCGYTALAANGTSPSSANSLAGIAQVGDNLYAVASTGQVLCLALPARTPCAGQPYGPVVAPNHDLPGTPNALYQGGLTTVGDKVFASSAPTSSGSSAAGPPAIGCFDTATHTTCAGWDTPHTAGPSSAYYTYDAFTAYDTAGHPNGACTSTLGGATVLTTCYAVDGTPLTAPAALSALSGGTLTFDPETVTTDSGTRSYFPIWSGSGGNGATVCYDWTAAAPCAGFPQPATHPTANNGVTRDYGYRYDSTTRCLIGLGDAGILFSMDPATAASPCMHSGATVTLAPADFYCDGTTGHVQGYTRARLTGLDLTHLDLAASRVQVTDPDGTPVANPGLAPDGTVDLSGIDPAAHPALTVTAQLVLTTTGDFTATNHPMLVVEYRGDAPQVCFRTTVSADCATTAVSNTATGTDATGALTSNTVTTAVAPGSGCQPKVSVEKEICGSADPRDCGPGGPGPWAKTSPVGLLGLLGTAYWRITVTNAGPVDAAQVTLNDATTPACRTAAGTFALAAGSSRQVHCHSLLLALPLKNTASANFVAANAPAGTVPTTTAASSAVACSLLCILAVPGKE</sequence>
<name>A0ABW6GWD0_9ACTN</name>
<organism evidence="2 3">
    <name type="scientific">Kitasatospora phosalacinea</name>
    <dbReference type="NCBI Taxonomy" id="2065"/>
    <lineage>
        <taxon>Bacteria</taxon>
        <taxon>Bacillati</taxon>
        <taxon>Actinomycetota</taxon>
        <taxon>Actinomycetes</taxon>
        <taxon>Kitasatosporales</taxon>
        <taxon>Streptomycetaceae</taxon>
        <taxon>Kitasatospora</taxon>
    </lineage>
</organism>
<dbReference type="InterPro" id="IPR055388">
    <property type="entry name" value="DUF7617"/>
</dbReference>
<dbReference type="EMBL" id="JBHYPX010000101">
    <property type="protein sequence ID" value="MFE1356718.1"/>
    <property type="molecule type" value="Genomic_DNA"/>
</dbReference>
<comment type="caution">
    <text evidence="2">The sequence shown here is derived from an EMBL/GenBank/DDBJ whole genome shotgun (WGS) entry which is preliminary data.</text>
</comment>
<keyword evidence="3" id="KW-1185">Reference proteome</keyword>